<evidence type="ECO:0000313" key="3">
    <source>
        <dbReference type="Proteomes" id="UP000756921"/>
    </source>
</evidence>
<gene>
    <name evidence="2" type="ORF">PMIN01_02502</name>
</gene>
<protein>
    <submittedName>
        <fullName evidence="2">Uncharacterized protein</fullName>
    </submittedName>
</protein>
<feature type="region of interest" description="Disordered" evidence="1">
    <location>
        <begin position="1"/>
        <end position="61"/>
    </location>
</feature>
<feature type="region of interest" description="Disordered" evidence="1">
    <location>
        <begin position="160"/>
        <end position="191"/>
    </location>
</feature>
<dbReference type="Proteomes" id="UP000756921">
    <property type="component" value="Unassembled WGS sequence"/>
</dbReference>
<dbReference type="AlphaFoldDB" id="A0A9P6KUZ1"/>
<keyword evidence="3" id="KW-1185">Reference proteome</keyword>
<sequence length="191" mass="20889">MPRRHPARPARPTVRPEPPRLLLLAGPKPTLGERATTRKKSTSNHAVASAHPVLLPPEPDRPASLNCPHRCPRRDYLYPGASASVCAPLPHRCRSNGAVPVVVRLQCRPIPKRCWRLTSAGFQLLLFTSPSTSLPSPSRLPRTPVPAGCTFQRLRKLFPTGQPRWSPLESMSSHDARSNPSRTAVPIAPAA</sequence>
<accession>A0A9P6KUZ1</accession>
<name>A0A9P6KUZ1_9PLEO</name>
<reference evidence="2" key="1">
    <citation type="journal article" date="2020" name="Mol. Plant Microbe Interact.">
        <title>Genome Sequence of the Biocontrol Agent Coniothyrium minitans strain Conio (IMI 134523).</title>
        <authorList>
            <person name="Patel D."/>
            <person name="Shittu T.A."/>
            <person name="Baroncelli R."/>
            <person name="Muthumeenakshi S."/>
            <person name="Osborne T.H."/>
            <person name="Janganan T.K."/>
            <person name="Sreenivasaprasad S."/>
        </authorList>
    </citation>
    <scope>NUCLEOTIDE SEQUENCE</scope>
    <source>
        <strain evidence="2">Conio</strain>
    </source>
</reference>
<evidence type="ECO:0000256" key="1">
    <source>
        <dbReference type="SAM" id="MobiDB-lite"/>
    </source>
</evidence>
<evidence type="ECO:0000313" key="2">
    <source>
        <dbReference type="EMBL" id="KAF9739867.1"/>
    </source>
</evidence>
<organism evidence="2 3">
    <name type="scientific">Paraphaeosphaeria minitans</name>
    <dbReference type="NCBI Taxonomy" id="565426"/>
    <lineage>
        <taxon>Eukaryota</taxon>
        <taxon>Fungi</taxon>
        <taxon>Dikarya</taxon>
        <taxon>Ascomycota</taxon>
        <taxon>Pezizomycotina</taxon>
        <taxon>Dothideomycetes</taxon>
        <taxon>Pleosporomycetidae</taxon>
        <taxon>Pleosporales</taxon>
        <taxon>Massarineae</taxon>
        <taxon>Didymosphaeriaceae</taxon>
        <taxon>Paraphaeosphaeria</taxon>
    </lineage>
</organism>
<proteinExistence type="predicted"/>
<dbReference type="EMBL" id="WJXW01000002">
    <property type="protein sequence ID" value="KAF9739867.1"/>
    <property type="molecule type" value="Genomic_DNA"/>
</dbReference>
<comment type="caution">
    <text evidence="2">The sequence shown here is derived from an EMBL/GenBank/DDBJ whole genome shotgun (WGS) entry which is preliminary data.</text>
</comment>